<dbReference type="Proteomes" id="UP000694255">
    <property type="component" value="Unassembled WGS sequence"/>
</dbReference>
<dbReference type="AlphaFoldDB" id="A0A8J5UY79"/>
<reference evidence="2 3" key="1">
    <citation type="journal article" date="2021" name="DNA Res.">
        <title>Genome analysis of Candida subhashii reveals its hybrid nature and dual mitochondrial genome conformations.</title>
        <authorList>
            <person name="Mixao V."/>
            <person name="Hegedusova E."/>
            <person name="Saus E."/>
            <person name="Pryszcz L.P."/>
            <person name="Cillingova A."/>
            <person name="Nosek J."/>
            <person name="Gabaldon T."/>
        </authorList>
    </citation>
    <scope>NUCLEOTIDE SEQUENCE [LARGE SCALE GENOMIC DNA]</scope>
    <source>
        <strain evidence="2 3">CBS 10753</strain>
    </source>
</reference>
<evidence type="ECO:0000313" key="3">
    <source>
        <dbReference type="Proteomes" id="UP000694255"/>
    </source>
</evidence>
<name>A0A8J5UY79_9ASCO</name>
<organism evidence="2 3">
    <name type="scientific">[Candida] subhashii</name>
    <dbReference type="NCBI Taxonomy" id="561895"/>
    <lineage>
        <taxon>Eukaryota</taxon>
        <taxon>Fungi</taxon>
        <taxon>Dikarya</taxon>
        <taxon>Ascomycota</taxon>
        <taxon>Saccharomycotina</taxon>
        <taxon>Pichiomycetes</taxon>
        <taxon>Debaryomycetaceae</taxon>
        <taxon>Spathaspora</taxon>
    </lineage>
</organism>
<dbReference type="PANTHER" id="PTHR11439">
    <property type="entry name" value="GAG-POL-RELATED RETROTRANSPOSON"/>
    <property type="match status" value="1"/>
</dbReference>
<dbReference type="RefSeq" id="XP_049263117.1">
    <property type="nucleotide sequence ID" value="XM_049407437.1"/>
</dbReference>
<dbReference type="InterPro" id="IPR013103">
    <property type="entry name" value="RVT_2"/>
</dbReference>
<dbReference type="Pfam" id="PF07727">
    <property type="entry name" value="RVT_2"/>
    <property type="match status" value="1"/>
</dbReference>
<proteinExistence type="predicted"/>
<keyword evidence="3" id="KW-1185">Reference proteome</keyword>
<dbReference type="GeneID" id="73470368"/>
<feature type="domain" description="Reverse transcriptase Ty1/copia-type" evidence="1">
    <location>
        <begin position="1"/>
        <end position="163"/>
    </location>
</feature>
<protein>
    <recommendedName>
        <fullName evidence="1">Reverse transcriptase Ty1/copia-type domain-containing protein</fullName>
    </recommendedName>
</protein>
<dbReference type="OrthoDB" id="4026574at2759"/>
<sequence length="500" mass="56721">MDVSTAFLNAPLTEELYMTQPTGYVSPSFPHKVLRLKKSIYGLKQAPNAWHRTIDVTLRSFGFRPLPSEKCLYVARVTGHMIMVGLYVDDLLIASSSSLVITQFKQRISACFKMRDLGVCSKFLGLNVEQREDGIVVGASDYIESIFKAFDLDPMKVNSVETPFAPGMSLQSNLPGDPLIQPTEYRSLIGKLLYLANTARPDLAFSISQLSHYLQSPRQSHLMAAKRVLRYIAGTRELSIKYSPSITTNGPRKYLIYFNKYMSCFEKKKGYSDSDWAGEKDSRKSTGGYIFWFANGPITWKSKLQTATSQSTTEAELYALGEAGREMIWLKQIFEQLEIPVKRILYCDNQGTIAIVDHSTSLSKLKHIEIKHFFIRDHIEAKDFQVNQVQARSSFILLQNQTSDSPVESIVRHFKGNYLKLWRAFDSVVSNAISTIMNFKNELKMNKKAARTESKDIRCWVCGNTKHKSPECKIKTSLIKKGLLKEDKGNFYDPEGTVPK</sequence>
<evidence type="ECO:0000313" key="2">
    <source>
        <dbReference type="EMBL" id="KAG7662884.1"/>
    </source>
</evidence>
<comment type="caution">
    <text evidence="2">The sequence shown here is derived from an EMBL/GenBank/DDBJ whole genome shotgun (WGS) entry which is preliminary data.</text>
</comment>
<dbReference type="CDD" id="cd09272">
    <property type="entry name" value="RNase_HI_RT_Ty1"/>
    <property type="match status" value="1"/>
</dbReference>
<evidence type="ECO:0000259" key="1">
    <source>
        <dbReference type="Pfam" id="PF07727"/>
    </source>
</evidence>
<dbReference type="PANTHER" id="PTHR11439:SF467">
    <property type="entry name" value="INTEGRASE CATALYTIC DOMAIN-CONTAINING PROTEIN"/>
    <property type="match status" value="1"/>
</dbReference>
<dbReference type="EMBL" id="JAGSYN010000159">
    <property type="protein sequence ID" value="KAG7662884.1"/>
    <property type="molecule type" value="Genomic_DNA"/>
</dbReference>
<accession>A0A8J5UY79</accession>
<gene>
    <name evidence="2" type="ORF">J8A68_003568</name>
</gene>